<dbReference type="AlphaFoldDB" id="A0A660E0Z5"/>
<dbReference type="Proteomes" id="UP000289996">
    <property type="component" value="Unassembled WGS sequence"/>
</dbReference>
<accession>A0A660E0Z5</accession>
<evidence type="ECO:0000313" key="1">
    <source>
        <dbReference type="EMBL" id="VDG28176.1"/>
    </source>
</evidence>
<dbReference type="OrthoDB" id="9776669at2"/>
<protein>
    <submittedName>
        <fullName evidence="1">Uncharacterized protein</fullName>
    </submittedName>
</protein>
<organism evidence="1 2">
    <name type="scientific">Lactiplantibacillus mudanjiangensis</name>
    <dbReference type="NCBI Taxonomy" id="1296538"/>
    <lineage>
        <taxon>Bacteria</taxon>
        <taxon>Bacillati</taxon>
        <taxon>Bacillota</taxon>
        <taxon>Bacilli</taxon>
        <taxon>Lactobacillales</taxon>
        <taxon>Lactobacillaceae</taxon>
        <taxon>Lactiplantibacillus</taxon>
    </lineage>
</organism>
<keyword evidence="2" id="KW-1185">Reference proteome</keyword>
<name>A0A660E0Z5_9LACO</name>
<gene>
    <name evidence="1" type="ORF">MUDAN_MDHGFNIF_02899</name>
</gene>
<sequence>MEIYVTESGRRYFLRRVKNDQAAFLGLHQEMGYNEIAEYFYVAYVEVNENMPMDVDDAFYKQFKIPGGATAMVYASPDISTEDIDEDLDMKIEGPMLMSLYPDEREQFIIDRDHMFRSIGYDDVHQKGLCGLVSKDSAKLIAEKMDAYTLIHLSKTPYRFDKSDQ</sequence>
<dbReference type="EMBL" id="UYIG01000101">
    <property type="protein sequence ID" value="VDG28176.1"/>
    <property type="molecule type" value="Genomic_DNA"/>
</dbReference>
<reference evidence="1 2" key="1">
    <citation type="submission" date="2018-11" db="EMBL/GenBank/DDBJ databases">
        <authorList>
            <person name="Wuyts S."/>
        </authorList>
    </citation>
    <scope>NUCLEOTIDE SEQUENCE [LARGE SCALE GENOMIC DNA]</scope>
    <source>
        <strain evidence="1">Lactobacillus mudanjiangensis AMBF249</strain>
    </source>
</reference>
<proteinExistence type="predicted"/>
<evidence type="ECO:0000313" key="2">
    <source>
        <dbReference type="Proteomes" id="UP000289996"/>
    </source>
</evidence>
<dbReference type="RefSeq" id="WP_130851687.1">
    <property type="nucleotide sequence ID" value="NZ_UYIG01000101.1"/>
</dbReference>